<sequence>MSANELPIAFVSAGDVVAANIALPIAGLIIVPLRFWMRTSRKMGIQIDDWLILAALVFVIGMSIAQLYGVSQHAVGYPSRDYATPIEQLTSLPPEQRLTELIYWITWLLMLPANGLIKLSTVFLYRRIFLVGKGSAFGITSTAVGLICLLWTIAFFFATVFGCGTHVDRAWGTLADIMSCNTNMRLDAMMISDLITDVMVWALPIPVVWGLRISVARKLAVIAVFMLAGASLAAAVVRLIIQIQISHGGYSAHTNVNLTLTTNLYWCIIESGIALIASCLPTLRVLFRITTISSAYNSLRSKLGMSTQSSEMRVRSMNMGDSLDKMPSLNIHVNQGFSVETETKRSSSDRSDKSLV</sequence>
<evidence type="ECO:0000313" key="9">
    <source>
        <dbReference type="Proteomes" id="UP000799770"/>
    </source>
</evidence>
<evidence type="ECO:0000259" key="7">
    <source>
        <dbReference type="Pfam" id="PF20684"/>
    </source>
</evidence>
<feature type="domain" description="Rhodopsin" evidence="7">
    <location>
        <begin position="33"/>
        <end position="288"/>
    </location>
</feature>
<gene>
    <name evidence="8" type="ORF">BDV96DRAFT_600288</name>
</gene>
<feature type="transmembrane region" description="Helical" evidence="6">
    <location>
        <begin position="194"/>
        <end position="212"/>
    </location>
</feature>
<dbReference type="Pfam" id="PF20684">
    <property type="entry name" value="Fung_rhodopsin"/>
    <property type="match status" value="1"/>
</dbReference>
<evidence type="ECO:0000256" key="6">
    <source>
        <dbReference type="SAM" id="Phobius"/>
    </source>
</evidence>
<organism evidence="8 9">
    <name type="scientific">Lophiotrema nucula</name>
    <dbReference type="NCBI Taxonomy" id="690887"/>
    <lineage>
        <taxon>Eukaryota</taxon>
        <taxon>Fungi</taxon>
        <taxon>Dikarya</taxon>
        <taxon>Ascomycota</taxon>
        <taxon>Pezizomycotina</taxon>
        <taxon>Dothideomycetes</taxon>
        <taxon>Pleosporomycetidae</taxon>
        <taxon>Pleosporales</taxon>
        <taxon>Lophiotremataceae</taxon>
        <taxon>Lophiotrema</taxon>
    </lineage>
</organism>
<proteinExistence type="inferred from homology"/>
<dbReference type="InterPro" id="IPR049326">
    <property type="entry name" value="Rhodopsin_dom_fungi"/>
</dbReference>
<feature type="transmembrane region" description="Helical" evidence="6">
    <location>
        <begin position="263"/>
        <end position="287"/>
    </location>
</feature>
<keyword evidence="3 6" id="KW-1133">Transmembrane helix</keyword>
<dbReference type="OrthoDB" id="3783825at2759"/>
<evidence type="ECO:0000256" key="1">
    <source>
        <dbReference type="ARBA" id="ARBA00004141"/>
    </source>
</evidence>
<evidence type="ECO:0000256" key="3">
    <source>
        <dbReference type="ARBA" id="ARBA00022989"/>
    </source>
</evidence>
<keyword evidence="4 6" id="KW-0472">Membrane</keyword>
<name>A0A6A5Z4F8_9PLEO</name>
<feature type="transmembrane region" description="Helical" evidence="6">
    <location>
        <begin position="50"/>
        <end position="69"/>
    </location>
</feature>
<dbReference type="GO" id="GO:0016020">
    <property type="term" value="C:membrane"/>
    <property type="evidence" value="ECO:0007669"/>
    <property type="project" value="UniProtKB-SubCell"/>
</dbReference>
<feature type="transmembrane region" description="Helical" evidence="6">
    <location>
        <begin position="6"/>
        <end position="30"/>
    </location>
</feature>
<evidence type="ECO:0000256" key="2">
    <source>
        <dbReference type="ARBA" id="ARBA00022692"/>
    </source>
</evidence>
<evidence type="ECO:0000313" key="8">
    <source>
        <dbReference type="EMBL" id="KAF2114302.1"/>
    </source>
</evidence>
<accession>A0A6A5Z4F8</accession>
<dbReference type="PANTHER" id="PTHR33048:SF157">
    <property type="entry name" value="INTEGRAL MEMBRANE PROTEIN"/>
    <property type="match status" value="1"/>
</dbReference>
<protein>
    <recommendedName>
        <fullName evidence="7">Rhodopsin domain-containing protein</fullName>
    </recommendedName>
</protein>
<dbReference type="Proteomes" id="UP000799770">
    <property type="component" value="Unassembled WGS sequence"/>
</dbReference>
<comment type="similarity">
    <text evidence="5">Belongs to the SAT4 family.</text>
</comment>
<keyword evidence="9" id="KW-1185">Reference proteome</keyword>
<comment type="subcellular location">
    <subcellularLocation>
        <location evidence="1">Membrane</location>
        <topology evidence="1">Multi-pass membrane protein</topology>
    </subcellularLocation>
</comment>
<evidence type="ECO:0000256" key="5">
    <source>
        <dbReference type="ARBA" id="ARBA00038359"/>
    </source>
</evidence>
<dbReference type="PANTHER" id="PTHR33048">
    <property type="entry name" value="PTH11-LIKE INTEGRAL MEMBRANE PROTEIN (AFU_ORTHOLOGUE AFUA_5G11245)"/>
    <property type="match status" value="1"/>
</dbReference>
<feature type="transmembrane region" description="Helical" evidence="6">
    <location>
        <begin position="219"/>
        <end position="243"/>
    </location>
</feature>
<reference evidence="8" key="1">
    <citation type="journal article" date="2020" name="Stud. Mycol.">
        <title>101 Dothideomycetes genomes: a test case for predicting lifestyles and emergence of pathogens.</title>
        <authorList>
            <person name="Haridas S."/>
            <person name="Albert R."/>
            <person name="Binder M."/>
            <person name="Bloem J."/>
            <person name="Labutti K."/>
            <person name="Salamov A."/>
            <person name="Andreopoulos B."/>
            <person name="Baker S."/>
            <person name="Barry K."/>
            <person name="Bills G."/>
            <person name="Bluhm B."/>
            <person name="Cannon C."/>
            <person name="Castanera R."/>
            <person name="Culley D."/>
            <person name="Daum C."/>
            <person name="Ezra D."/>
            <person name="Gonzalez J."/>
            <person name="Henrissat B."/>
            <person name="Kuo A."/>
            <person name="Liang C."/>
            <person name="Lipzen A."/>
            <person name="Lutzoni F."/>
            <person name="Magnuson J."/>
            <person name="Mondo S."/>
            <person name="Nolan M."/>
            <person name="Ohm R."/>
            <person name="Pangilinan J."/>
            <person name="Park H.-J."/>
            <person name="Ramirez L."/>
            <person name="Alfaro M."/>
            <person name="Sun H."/>
            <person name="Tritt A."/>
            <person name="Yoshinaga Y."/>
            <person name="Zwiers L.-H."/>
            <person name="Turgeon B."/>
            <person name="Goodwin S."/>
            <person name="Spatafora J."/>
            <person name="Crous P."/>
            <person name="Grigoriev I."/>
        </authorList>
    </citation>
    <scope>NUCLEOTIDE SEQUENCE</scope>
    <source>
        <strain evidence="8">CBS 627.86</strain>
    </source>
</reference>
<evidence type="ECO:0000256" key="4">
    <source>
        <dbReference type="ARBA" id="ARBA00023136"/>
    </source>
</evidence>
<dbReference type="AlphaFoldDB" id="A0A6A5Z4F8"/>
<keyword evidence="2 6" id="KW-0812">Transmembrane</keyword>
<dbReference type="EMBL" id="ML977325">
    <property type="protein sequence ID" value="KAF2114302.1"/>
    <property type="molecule type" value="Genomic_DNA"/>
</dbReference>
<feature type="transmembrane region" description="Helical" evidence="6">
    <location>
        <begin position="137"/>
        <end position="161"/>
    </location>
</feature>
<feature type="transmembrane region" description="Helical" evidence="6">
    <location>
        <begin position="101"/>
        <end position="125"/>
    </location>
</feature>
<dbReference type="InterPro" id="IPR052337">
    <property type="entry name" value="SAT4-like"/>
</dbReference>